<dbReference type="Proteomes" id="UP001595846">
    <property type="component" value="Unassembled WGS sequence"/>
</dbReference>
<dbReference type="GeneID" id="73904719"/>
<comment type="caution">
    <text evidence="1">The sequence shown here is derived from an EMBL/GenBank/DDBJ whole genome shotgun (WGS) entry which is preliminary data.</text>
</comment>
<evidence type="ECO:0000313" key="1">
    <source>
        <dbReference type="EMBL" id="MFC3957115.1"/>
    </source>
</evidence>
<accession>A0ABD5NK33</accession>
<sequence>MGIDDSTGTEPTVYATAGMVEALLDLASEAQPDRVSTGISTVSAGDLEGEEATVLPAETPVFAEYLIPDPGNSLTHVFGVELSTPNRNTQGRFLSHPDGVLDLTLRDDLAAVVIVAVPPWNPADDSLAAFDRSGERLPLELIDAEPPERPFES</sequence>
<gene>
    <name evidence="1" type="ORF">ACFOUR_01845</name>
</gene>
<reference evidence="1 2" key="1">
    <citation type="journal article" date="2019" name="Int. J. Syst. Evol. Microbiol.">
        <title>The Global Catalogue of Microorganisms (GCM) 10K type strain sequencing project: providing services to taxonomists for standard genome sequencing and annotation.</title>
        <authorList>
            <consortium name="The Broad Institute Genomics Platform"/>
            <consortium name="The Broad Institute Genome Sequencing Center for Infectious Disease"/>
            <person name="Wu L."/>
            <person name="Ma J."/>
        </authorList>
    </citation>
    <scope>NUCLEOTIDE SEQUENCE [LARGE SCALE GENOMIC DNA]</scope>
    <source>
        <strain evidence="1 2">IBRC-M 10256</strain>
    </source>
</reference>
<organism evidence="1 2">
    <name type="scientific">Halovivax cerinus</name>
    <dbReference type="NCBI Taxonomy" id="1487865"/>
    <lineage>
        <taxon>Archaea</taxon>
        <taxon>Methanobacteriati</taxon>
        <taxon>Methanobacteriota</taxon>
        <taxon>Stenosarchaea group</taxon>
        <taxon>Halobacteria</taxon>
        <taxon>Halobacteriales</taxon>
        <taxon>Natrialbaceae</taxon>
        <taxon>Halovivax</taxon>
    </lineage>
</organism>
<dbReference type="RefSeq" id="WP_256531954.1">
    <property type="nucleotide sequence ID" value="NZ_CP101824.1"/>
</dbReference>
<dbReference type="InterPro" id="IPR058877">
    <property type="entry name" value="JAB/MPN_dom-containing"/>
</dbReference>
<keyword evidence="2" id="KW-1185">Reference proteome</keyword>
<proteinExistence type="predicted"/>
<name>A0ABD5NK33_9EURY</name>
<dbReference type="EMBL" id="JBHSAQ010000001">
    <property type="protein sequence ID" value="MFC3957115.1"/>
    <property type="molecule type" value="Genomic_DNA"/>
</dbReference>
<dbReference type="AlphaFoldDB" id="A0ABD5NK33"/>
<protein>
    <submittedName>
        <fullName evidence="1">Uncharacterized protein</fullName>
    </submittedName>
</protein>
<evidence type="ECO:0000313" key="2">
    <source>
        <dbReference type="Proteomes" id="UP001595846"/>
    </source>
</evidence>
<dbReference type="Pfam" id="PF26422">
    <property type="entry name" value="Halo_JAB_MPN"/>
    <property type="match status" value="1"/>
</dbReference>